<dbReference type="PROSITE" id="PS51184">
    <property type="entry name" value="JMJC"/>
    <property type="match status" value="1"/>
</dbReference>
<organism evidence="2 3">
    <name type="scientific">Sphingomonas abaci</name>
    <dbReference type="NCBI Taxonomy" id="237611"/>
    <lineage>
        <taxon>Bacteria</taxon>
        <taxon>Pseudomonadati</taxon>
        <taxon>Pseudomonadota</taxon>
        <taxon>Alphaproteobacteria</taxon>
        <taxon>Sphingomonadales</taxon>
        <taxon>Sphingomonadaceae</taxon>
        <taxon>Sphingomonas</taxon>
    </lineage>
</organism>
<dbReference type="SMART" id="SM00558">
    <property type="entry name" value="JmjC"/>
    <property type="match status" value="1"/>
</dbReference>
<evidence type="ECO:0000259" key="1">
    <source>
        <dbReference type="PROSITE" id="PS51184"/>
    </source>
</evidence>
<comment type="caution">
    <text evidence="2">The sequence shown here is derived from an EMBL/GenBank/DDBJ whole genome shotgun (WGS) entry which is preliminary data.</text>
</comment>
<dbReference type="InterPro" id="IPR003347">
    <property type="entry name" value="JmjC_dom"/>
</dbReference>
<dbReference type="SUPFAM" id="SSF51197">
    <property type="entry name" value="Clavaminate synthase-like"/>
    <property type="match status" value="1"/>
</dbReference>
<name>A0A7W7EZG8_9SPHN</name>
<dbReference type="Proteomes" id="UP000574769">
    <property type="component" value="Unassembled WGS sequence"/>
</dbReference>
<reference evidence="2 3" key="1">
    <citation type="submission" date="2020-08" db="EMBL/GenBank/DDBJ databases">
        <title>Genomic Encyclopedia of Type Strains, Phase IV (KMG-IV): sequencing the most valuable type-strain genomes for metagenomic binning, comparative biology and taxonomic classification.</title>
        <authorList>
            <person name="Goeker M."/>
        </authorList>
    </citation>
    <scope>NUCLEOTIDE SEQUENCE [LARGE SCALE GENOMIC DNA]</scope>
    <source>
        <strain evidence="2 3">DSM 15867</strain>
    </source>
</reference>
<gene>
    <name evidence="2" type="ORF">GGQ96_001525</name>
</gene>
<dbReference type="PANTHER" id="PTHR12461:SF105">
    <property type="entry name" value="HYPOXIA-INDUCIBLE FACTOR 1-ALPHA INHIBITOR"/>
    <property type="match status" value="1"/>
</dbReference>
<evidence type="ECO:0000313" key="2">
    <source>
        <dbReference type="EMBL" id="MBB4617405.1"/>
    </source>
</evidence>
<keyword evidence="3" id="KW-1185">Reference proteome</keyword>
<sequence>MTDPVATAQRVAEIDASDASRIGGDILNGDRPLVLRGLAAAWPAVVTGRQGPVATAAYLRRFDSGRPLGIFAGPPTIAGRFFYRADMRGFNFDRGQVLLGPLLDALLAEVDNPTPPALYAGASAAPDHFPGWAQENPLPLAIPAATPRLWLGNATRVSTHYDMSANIAVVVAGRRRFAIFPPEQTGNLYVGPLETTMAGQPTSMVDLERPDLDRHPRFAAALAMMQVAELEPGDALFLPPLWWHDVRASGPLNILANYWWGEREGGSAFPALIHALLTVRDLPPAERAAVKSWFDHYVFADDPAAAGAHLPLHARGILGPPSRERTGMIRSFLQRTLAG</sequence>
<protein>
    <recommendedName>
        <fullName evidence="1">JmjC domain-containing protein</fullName>
    </recommendedName>
</protein>
<dbReference type="Pfam" id="PF13621">
    <property type="entry name" value="Cupin_8"/>
    <property type="match status" value="1"/>
</dbReference>
<dbReference type="AlphaFoldDB" id="A0A7W7EZG8"/>
<dbReference type="RefSeq" id="WP_184113138.1">
    <property type="nucleotide sequence ID" value="NZ_JACHNY010000002.1"/>
</dbReference>
<accession>A0A7W7EZG8</accession>
<dbReference type="InterPro" id="IPR041667">
    <property type="entry name" value="Cupin_8"/>
</dbReference>
<dbReference type="PANTHER" id="PTHR12461">
    <property type="entry name" value="HYPOXIA-INDUCIBLE FACTOR 1 ALPHA INHIBITOR-RELATED"/>
    <property type="match status" value="1"/>
</dbReference>
<proteinExistence type="predicted"/>
<dbReference type="Gene3D" id="2.60.120.650">
    <property type="entry name" value="Cupin"/>
    <property type="match status" value="1"/>
</dbReference>
<feature type="domain" description="JmjC" evidence="1">
    <location>
        <begin position="113"/>
        <end position="275"/>
    </location>
</feature>
<evidence type="ECO:0000313" key="3">
    <source>
        <dbReference type="Proteomes" id="UP000574769"/>
    </source>
</evidence>
<dbReference type="EMBL" id="JACHNY010000002">
    <property type="protein sequence ID" value="MBB4617405.1"/>
    <property type="molecule type" value="Genomic_DNA"/>
</dbReference>